<keyword evidence="3" id="KW-1185">Reference proteome</keyword>
<dbReference type="InterPro" id="IPR005174">
    <property type="entry name" value="KIB1-4_b-propeller"/>
</dbReference>
<proteinExistence type="predicted"/>
<organism evidence="2 3">
    <name type="scientific">Stylosanthes scabra</name>
    <dbReference type="NCBI Taxonomy" id="79078"/>
    <lineage>
        <taxon>Eukaryota</taxon>
        <taxon>Viridiplantae</taxon>
        <taxon>Streptophyta</taxon>
        <taxon>Embryophyta</taxon>
        <taxon>Tracheophyta</taxon>
        <taxon>Spermatophyta</taxon>
        <taxon>Magnoliopsida</taxon>
        <taxon>eudicotyledons</taxon>
        <taxon>Gunneridae</taxon>
        <taxon>Pentapetalae</taxon>
        <taxon>rosids</taxon>
        <taxon>fabids</taxon>
        <taxon>Fabales</taxon>
        <taxon>Fabaceae</taxon>
        <taxon>Papilionoideae</taxon>
        <taxon>50 kb inversion clade</taxon>
        <taxon>dalbergioids sensu lato</taxon>
        <taxon>Dalbergieae</taxon>
        <taxon>Pterocarpus clade</taxon>
        <taxon>Stylosanthes</taxon>
    </lineage>
</organism>
<evidence type="ECO:0000313" key="2">
    <source>
        <dbReference type="EMBL" id="MED6164864.1"/>
    </source>
</evidence>
<dbReference type="Pfam" id="PF03478">
    <property type="entry name" value="Beta-prop_KIB1-4"/>
    <property type="match status" value="1"/>
</dbReference>
<sequence>MAEMIDEWANIHHDMLNEITKRFHSYDDYLQLRLVCKQWNLKLPKIPNNGNKVPWLLSPIAIDASETRDLEEKGIYHLMLPDMLQDNIIVGSCHGWLISVVITSHGGTVQILNPFTKVHLDDLLPPVSTLPNVIGNDGSQYILSDFHRPLDHSYVHRFQFWKVIINEAPNYENKDLMVVAIYGCASRLAFYKHNNNDRGWLKFSTNHKLLVDVIFFEEKIYAVDIYGQLYEFDSKTKPEPMGGIHEAPPPFDVATQCWQVKYLIGCAHNGSLLML</sequence>
<comment type="caution">
    <text evidence="2">The sequence shown here is derived from an EMBL/GenBank/DDBJ whole genome shotgun (WGS) entry which is preliminary data.</text>
</comment>
<accession>A0ABU6UVI6</accession>
<reference evidence="2 3" key="1">
    <citation type="journal article" date="2023" name="Plants (Basel)">
        <title>Bridging the Gap: Combining Genomics and Transcriptomics Approaches to Understand Stylosanthes scabra, an Orphan Legume from the Brazilian Caatinga.</title>
        <authorList>
            <person name="Ferreira-Neto J.R.C."/>
            <person name="da Silva M.D."/>
            <person name="Binneck E."/>
            <person name="de Melo N.F."/>
            <person name="da Silva R.H."/>
            <person name="de Melo A.L.T.M."/>
            <person name="Pandolfi V."/>
            <person name="Bustamante F.O."/>
            <person name="Brasileiro-Vidal A.C."/>
            <person name="Benko-Iseppon A.M."/>
        </authorList>
    </citation>
    <scope>NUCLEOTIDE SEQUENCE [LARGE SCALE GENOMIC DNA]</scope>
    <source>
        <tissue evidence="2">Leaves</tissue>
    </source>
</reference>
<evidence type="ECO:0000259" key="1">
    <source>
        <dbReference type="Pfam" id="PF03478"/>
    </source>
</evidence>
<gene>
    <name evidence="2" type="ORF">PIB30_094233</name>
</gene>
<evidence type="ECO:0000313" key="3">
    <source>
        <dbReference type="Proteomes" id="UP001341840"/>
    </source>
</evidence>
<protein>
    <recommendedName>
        <fullName evidence="1">KIB1-4 beta-propeller domain-containing protein</fullName>
    </recommendedName>
</protein>
<dbReference type="Proteomes" id="UP001341840">
    <property type="component" value="Unassembled WGS sequence"/>
</dbReference>
<dbReference type="EMBL" id="JASCZI010122895">
    <property type="protein sequence ID" value="MED6164864.1"/>
    <property type="molecule type" value="Genomic_DNA"/>
</dbReference>
<feature type="non-terminal residue" evidence="2">
    <location>
        <position position="275"/>
    </location>
</feature>
<dbReference type="PANTHER" id="PTHR44259">
    <property type="entry name" value="OS07G0183000 PROTEIN-RELATED"/>
    <property type="match status" value="1"/>
</dbReference>
<feature type="domain" description="KIB1-4 beta-propeller" evidence="1">
    <location>
        <begin position="70"/>
        <end position="274"/>
    </location>
</feature>
<dbReference type="InterPro" id="IPR050942">
    <property type="entry name" value="F-box_BR-signaling"/>
</dbReference>
<name>A0ABU6UVI6_9FABA</name>